<feature type="domain" description="YdbS-like PH" evidence="2">
    <location>
        <begin position="399"/>
        <end position="467"/>
    </location>
</feature>
<name>S5ZCU2_GEOG3</name>
<sequence>MMSKRRLHPVAILSGVGKELKNMIVPLLVIIAAGSRNRFSWRDFIVPLAAVVYTVVMGVLSWIRFTYAWDEDRLLVEEGVFVRKRRSIPLERIHGMSVTEGVWQRMAGVVQVHIEAAGHVLGEAEVMLRAISREEARQLQRCVEQAKRKAETIDHPASNANRCPPPALFTLSMKEVWIVSLTSGGTLGVVVALGAFLSQLVDFIPYEALVRDIQSTWNGHSRWFLGGFVFVVLFAAYGVAIVQNMVRYASFAVRKQEDTIVITRGWLERKSVSIPVARVQGVVIHENWLRRLFGYASVSLIHAGGGLDGGEAGDVVLCPLIKKNRVASIMQTCLSEYDPTVAFHPLPKRAKSRYMLRPLCWLVIPAVLAAYVERPWGVMAFLLLPFGAWIGACRFHLAGWALSPGQLALRSGLFRQTTTYVLKRHVQSFQSSATWWQKRKRLTTISVSVMPLGTRARVVDVDEANAVVMSRWLEGKRKK</sequence>
<evidence type="ECO:0000313" key="4">
    <source>
        <dbReference type="Proteomes" id="UP000015500"/>
    </source>
</evidence>
<dbReference type="InterPro" id="IPR005182">
    <property type="entry name" value="YdbS-like_PH"/>
</dbReference>
<dbReference type="InterPro" id="IPR014529">
    <property type="entry name" value="UCP026631"/>
</dbReference>
<dbReference type="EMBL" id="CP006254">
    <property type="protein sequence ID" value="AGT32025.1"/>
    <property type="molecule type" value="Genomic_DNA"/>
</dbReference>
<evidence type="ECO:0000259" key="2">
    <source>
        <dbReference type="Pfam" id="PF03703"/>
    </source>
</evidence>
<feature type="transmembrane region" description="Helical" evidence="1">
    <location>
        <begin position="354"/>
        <end position="372"/>
    </location>
</feature>
<dbReference type="KEGG" id="gjf:M493_08750"/>
<dbReference type="OrthoDB" id="2195155at2"/>
<dbReference type="PATRIC" id="fig|1345697.3.peg.1678"/>
<feature type="transmembrane region" description="Helical" evidence="1">
    <location>
        <begin position="223"/>
        <end position="246"/>
    </location>
</feature>
<feature type="domain" description="YdbS-like PH" evidence="2">
    <location>
        <begin position="62"/>
        <end position="141"/>
    </location>
</feature>
<dbReference type="AlphaFoldDB" id="S5ZCU2"/>
<feature type="transmembrane region" description="Helical" evidence="1">
    <location>
        <begin position="378"/>
        <end position="402"/>
    </location>
</feature>
<dbReference type="PANTHER" id="PTHR34473:SF2">
    <property type="entry name" value="UPF0699 TRANSMEMBRANE PROTEIN YDBT"/>
    <property type="match status" value="1"/>
</dbReference>
<evidence type="ECO:0000313" key="3">
    <source>
        <dbReference type="EMBL" id="AGT32025.1"/>
    </source>
</evidence>
<dbReference type="RefSeq" id="WP_020959831.1">
    <property type="nucleotide sequence ID" value="NC_022080.4"/>
</dbReference>
<dbReference type="STRING" id="1921421.M493_08750"/>
<dbReference type="HOGENOM" id="CLU_024617_6_0_9"/>
<keyword evidence="4" id="KW-1185">Reference proteome</keyword>
<feature type="transmembrane region" description="Helical" evidence="1">
    <location>
        <begin position="176"/>
        <end position="197"/>
    </location>
</feature>
<keyword evidence="1" id="KW-0812">Transmembrane</keyword>
<gene>
    <name evidence="3" type="ORF">M493_08750</name>
</gene>
<feature type="domain" description="YdbS-like PH" evidence="2">
    <location>
        <begin position="250"/>
        <end position="330"/>
    </location>
</feature>
<feature type="transmembrane region" description="Helical" evidence="1">
    <location>
        <begin position="44"/>
        <end position="63"/>
    </location>
</feature>
<dbReference type="PIRSF" id="PIRSF026631">
    <property type="entry name" value="UCP026631"/>
    <property type="match status" value="1"/>
</dbReference>
<evidence type="ECO:0000256" key="1">
    <source>
        <dbReference type="SAM" id="Phobius"/>
    </source>
</evidence>
<keyword evidence="1" id="KW-1133">Transmembrane helix</keyword>
<dbReference type="PANTHER" id="PTHR34473">
    <property type="entry name" value="UPF0699 TRANSMEMBRANE PROTEIN YDBS"/>
    <property type="match status" value="1"/>
</dbReference>
<dbReference type="Proteomes" id="UP000015500">
    <property type="component" value="Chromosome"/>
</dbReference>
<feature type="transmembrane region" description="Helical" evidence="1">
    <location>
        <begin position="20"/>
        <end position="38"/>
    </location>
</feature>
<reference evidence="3 4" key="1">
    <citation type="journal article" date="2014" name="Genome Announc.">
        <title>Complete Genome Sequence of the Thermophilic Polychlorinated Biphenyl Degrader Geobacillus sp. Strain JF8 (NBRC 109937).</title>
        <authorList>
            <person name="Shintani M."/>
            <person name="Ohtsubo Y."/>
            <person name="Fukuda K."/>
            <person name="Hosoyama A."/>
            <person name="Ohji S."/>
            <person name="Yamazoe A."/>
            <person name="Fujita N."/>
            <person name="Nagata Y."/>
            <person name="Tsuda M."/>
            <person name="Hatta T."/>
            <person name="Kimbara K."/>
        </authorList>
    </citation>
    <scope>NUCLEOTIDE SEQUENCE [LARGE SCALE GENOMIC DNA]</scope>
    <source>
        <strain evidence="3 4">JF8</strain>
    </source>
</reference>
<dbReference type="Pfam" id="PF03703">
    <property type="entry name" value="bPH_2"/>
    <property type="match status" value="3"/>
</dbReference>
<organism evidence="3 4">
    <name type="scientific">Geobacillus genomosp. 3</name>
    <dbReference type="NCBI Taxonomy" id="1921421"/>
    <lineage>
        <taxon>Bacteria</taxon>
        <taxon>Bacillati</taxon>
        <taxon>Bacillota</taxon>
        <taxon>Bacilli</taxon>
        <taxon>Bacillales</taxon>
        <taxon>Anoxybacillaceae</taxon>
        <taxon>Geobacillus</taxon>
    </lineage>
</organism>
<accession>S5ZCU2</accession>
<proteinExistence type="predicted"/>
<protein>
    <submittedName>
        <fullName evidence="3">Membrane protein</fullName>
    </submittedName>
</protein>
<keyword evidence="1" id="KW-0472">Membrane</keyword>